<dbReference type="InterPro" id="IPR041664">
    <property type="entry name" value="AAA_16"/>
</dbReference>
<dbReference type="SUPFAM" id="SSF48452">
    <property type="entry name" value="TPR-like"/>
    <property type="match status" value="1"/>
</dbReference>
<dbReference type="PROSITE" id="PS50043">
    <property type="entry name" value="HTH_LUXR_2"/>
    <property type="match status" value="1"/>
</dbReference>
<dbReference type="EMBL" id="SRRO01000001">
    <property type="protein sequence ID" value="TGN64897.1"/>
    <property type="molecule type" value="Genomic_DNA"/>
</dbReference>
<dbReference type="Gene3D" id="1.10.10.10">
    <property type="entry name" value="Winged helix-like DNA-binding domain superfamily/Winged helix DNA-binding domain"/>
    <property type="match status" value="1"/>
</dbReference>
<dbReference type="SMART" id="SM00421">
    <property type="entry name" value="HTH_LUXR"/>
    <property type="match status" value="1"/>
</dbReference>
<dbReference type="Proteomes" id="UP000297496">
    <property type="component" value="Unassembled WGS sequence"/>
</dbReference>
<dbReference type="PRINTS" id="PR00038">
    <property type="entry name" value="HTHLUXR"/>
</dbReference>
<evidence type="ECO:0000313" key="3">
    <source>
        <dbReference type="Proteomes" id="UP000297496"/>
    </source>
</evidence>
<dbReference type="Gene3D" id="1.25.40.10">
    <property type="entry name" value="Tetratricopeptide repeat domain"/>
    <property type="match status" value="2"/>
</dbReference>
<dbReference type="InterPro" id="IPR027417">
    <property type="entry name" value="P-loop_NTPase"/>
</dbReference>
<dbReference type="RefSeq" id="WP_135839402.1">
    <property type="nucleotide sequence ID" value="NZ_SRRO01000001.1"/>
</dbReference>
<dbReference type="Pfam" id="PF00196">
    <property type="entry name" value="GerE"/>
    <property type="match status" value="1"/>
</dbReference>
<dbReference type="Pfam" id="PF13181">
    <property type="entry name" value="TPR_8"/>
    <property type="match status" value="1"/>
</dbReference>
<dbReference type="SUPFAM" id="SSF52540">
    <property type="entry name" value="P-loop containing nucleoside triphosphate hydrolases"/>
    <property type="match status" value="1"/>
</dbReference>
<dbReference type="PANTHER" id="PTHR47691">
    <property type="entry name" value="REGULATOR-RELATED"/>
    <property type="match status" value="1"/>
</dbReference>
<dbReference type="GO" id="GO:0003677">
    <property type="term" value="F:DNA binding"/>
    <property type="evidence" value="ECO:0007669"/>
    <property type="project" value="InterPro"/>
</dbReference>
<keyword evidence="3" id="KW-1185">Reference proteome</keyword>
<dbReference type="InterPro" id="IPR019734">
    <property type="entry name" value="TPR_rpt"/>
</dbReference>
<dbReference type="CDD" id="cd06170">
    <property type="entry name" value="LuxR_C_like"/>
    <property type="match status" value="1"/>
</dbReference>
<proteinExistence type="predicted"/>
<dbReference type="PANTHER" id="PTHR47691:SF3">
    <property type="entry name" value="HTH-TYPE TRANSCRIPTIONAL REGULATOR RV0890C-RELATED"/>
    <property type="match status" value="1"/>
</dbReference>
<dbReference type="AlphaFoldDB" id="A0A4Z1CH84"/>
<dbReference type="Gene3D" id="3.40.50.300">
    <property type="entry name" value="P-loop containing nucleotide triphosphate hydrolases"/>
    <property type="match status" value="1"/>
</dbReference>
<feature type="domain" description="HTH luxR-type" evidence="1">
    <location>
        <begin position="751"/>
        <end position="816"/>
    </location>
</feature>
<dbReference type="SMART" id="SM00028">
    <property type="entry name" value="TPR"/>
    <property type="match status" value="2"/>
</dbReference>
<sequence length="816" mass="86332">MLSPCLGRDDVRRALHEALEESRWVSVVGPPGSGKTLLVRHVAAETAATSTDGSAGAALAWVDARTLHSLDDVLAAALEGLGSETAPGDSLVGAVGRALDGRDCLLVLDGLDLDATGAGPVLQTMLESTTDARVVVTALTTAGEPLETVVRVGPLPVPAQRAPLEGPAVDLFLRRIRAAGGQQVDLAVQAHEVRRLLGATGGLPLLIEQVAVQSALVGLANAMSTVSLDQAVDSAHDLLDEASATALRRIGLLDFRIGLGVLARVLDVPASEAAEIAGNLVRRSLLEVDGRGQFDMLSPIRGRARALARPEDREAVASGLLTWAQAHAPAHDNYGAADAEWLRDLPAMRHAVLTACADPATRAEGYSVANRIFSSLYTSMRAREAVEILEGALAFGDGPPTLGAQIARRAGIAASEMRGTYEGLWLLDRADQHASSAPCPEEQLAKTASIRAEMHLDAGDLASAEAEARRALSLDPEGSISRQATRTLADVYASQGRFAEATQAAADAMPARTTGDERWIDLSLRTVLARIALEQGRTAEAIAGTRAVVVEARDLAEDRVGLLAETLLRALDPTYEPTEVVRETLPWAVRLPVLAQDGRDLLLRGESRQAAGLAADVVALADSARLGRDGVEARLLLGRALLDLGDLDQATTTYLTALEHCRSMRLPLRAADVLDGLAAVARARELPEARSLAAAAFALRTPRMAVRWGYSAVDDIVPASRPPEGWIEGSDLSARAVPLVTAVFHRPTSAQPSVLDALTAAERQVAERVAHGLTSRQIAEELFVSPRTVDAHLTHIYRKLDINTRARLAALVVDSR</sequence>
<dbReference type="Pfam" id="PF13191">
    <property type="entry name" value="AAA_16"/>
    <property type="match status" value="1"/>
</dbReference>
<dbReference type="GO" id="GO:0006355">
    <property type="term" value="P:regulation of DNA-templated transcription"/>
    <property type="evidence" value="ECO:0007669"/>
    <property type="project" value="InterPro"/>
</dbReference>
<dbReference type="SUPFAM" id="SSF46894">
    <property type="entry name" value="C-terminal effector domain of the bipartite response regulators"/>
    <property type="match status" value="1"/>
</dbReference>
<name>A0A4Z1CH84_9ACTN</name>
<accession>A0A4Z1CH84</accession>
<dbReference type="InterPro" id="IPR000792">
    <property type="entry name" value="Tscrpt_reg_LuxR_C"/>
</dbReference>
<gene>
    <name evidence="2" type="ORF">EXE59_13690</name>
</gene>
<dbReference type="InterPro" id="IPR011990">
    <property type="entry name" value="TPR-like_helical_dom_sf"/>
</dbReference>
<dbReference type="OrthoDB" id="3796539at2"/>
<dbReference type="InterPro" id="IPR016032">
    <property type="entry name" value="Sig_transdc_resp-reg_C-effctor"/>
</dbReference>
<organism evidence="2 3">
    <name type="scientific">Nocardioides eburneiflavus</name>
    <dbReference type="NCBI Taxonomy" id="2518372"/>
    <lineage>
        <taxon>Bacteria</taxon>
        <taxon>Bacillati</taxon>
        <taxon>Actinomycetota</taxon>
        <taxon>Actinomycetes</taxon>
        <taxon>Propionibacteriales</taxon>
        <taxon>Nocardioidaceae</taxon>
        <taxon>Nocardioides</taxon>
    </lineage>
</organism>
<comment type="caution">
    <text evidence="2">The sequence shown here is derived from an EMBL/GenBank/DDBJ whole genome shotgun (WGS) entry which is preliminary data.</text>
</comment>
<reference evidence="2 3" key="1">
    <citation type="submission" date="2019-04" db="EMBL/GenBank/DDBJ databases">
        <title>Three New Species of Nocardioides, Nocardioides euryhalodurans sp. nov., Nocardioides seonyuensis sp. nov. and Nocardioides eburneoflavus sp. nov. Isolated from Soil.</title>
        <authorList>
            <person name="Roh S.G."/>
            <person name="Lee C."/>
            <person name="Kim M.-K."/>
            <person name="Kim S.B."/>
        </authorList>
    </citation>
    <scope>NUCLEOTIDE SEQUENCE [LARGE SCALE GENOMIC DNA]</scope>
    <source>
        <strain evidence="2 3">MMS17-SY213</strain>
    </source>
</reference>
<protein>
    <recommendedName>
        <fullName evidence="1">HTH luxR-type domain-containing protein</fullName>
    </recommendedName>
</protein>
<dbReference type="InterPro" id="IPR036388">
    <property type="entry name" value="WH-like_DNA-bd_sf"/>
</dbReference>
<dbReference type="PROSITE" id="PS00622">
    <property type="entry name" value="HTH_LUXR_1"/>
    <property type="match status" value="1"/>
</dbReference>
<evidence type="ECO:0000313" key="2">
    <source>
        <dbReference type="EMBL" id="TGN64897.1"/>
    </source>
</evidence>
<evidence type="ECO:0000259" key="1">
    <source>
        <dbReference type="PROSITE" id="PS50043"/>
    </source>
</evidence>